<reference evidence="1" key="1">
    <citation type="journal article" date="2024" name="Int. J. Syst. Evol. Microbiol.">
        <title>Polycladomyces zharkentensis sp. nov., a novel thermophilic cellulose- and starch-degrading member of the Bacillota from a geothermal aquifer in Kazakhstan.</title>
        <authorList>
            <person name="Mashzhan A."/>
            <person name="Kistaubayeva A."/>
            <person name="Javier-Lopez R."/>
            <person name="Bissenova U."/>
            <person name="Bissenbay A."/>
            <person name="Birkeland N.K."/>
        </authorList>
    </citation>
    <scope>NUCLEOTIDE SEQUENCE</scope>
    <source>
        <strain evidence="1">ZKZ2T</strain>
    </source>
</reference>
<name>A0ABS2WMY2_9BACL</name>
<organism evidence="1 2">
    <name type="scientific">Polycladomyces zharkentensis</name>
    <dbReference type="NCBI Taxonomy" id="2807616"/>
    <lineage>
        <taxon>Bacteria</taxon>
        <taxon>Bacillati</taxon>
        <taxon>Bacillota</taxon>
        <taxon>Bacilli</taxon>
        <taxon>Bacillales</taxon>
        <taxon>Thermoactinomycetaceae</taxon>
        <taxon>Polycladomyces</taxon>
    </lineage>
</organism>
<gene>
    <name evidence="1" type="ORF">JQC72_15165</name>
</gene>
<sequence>MKKVFEDYLAELQADIVAICLEYVNDRADDIYMYCSFEQGAYSFDVFYKINGKVVRKHQLNEALEELNGQPNEIYDVSRERQWSMLRIGVNYFKEIHKKCKEFNREMPTEIKMHYNVKENKLRATYKYDLVWSNDEMLLPEDIFLSWFEEVSKENNTGD</sequence>
<accession>A0ABS2WMY2</accession>
<dbReference type="EMBL" id="JAFHAP010000017">
    <property type="protein sequence ID" value="MBN2910838.1"/>
    <property type="molecule type" value="Genomic_DNA"/>
</dbReference>
<proteinExistence type="predicted"/>
<protein>
    <submittedName>
        <fullName evidence="1">DUF600 domain-containing protein</fullName>
    </submittedName>
</protein>
<dbReference type="Proteomes" id="UP001177120">
    <property type="component" value="Unassembled WGS sequence"/>
</dbReference>
<evidence type="ECO:0000313" key="2">
    <source>
        <dbReference type="Proteomes" id="UP001177120"/>
    </source>
</evidence>
<keyword evidence="2" id="KW-1185">Reference proteome</keyword>
<dbReference type="RefSeq" id="WP_205497121.1">
    <property type="nucleotide sequence ID" value="NZ_JAFHAP010000017.1"/>
</dbReference>
<evidence type="ECO:0000313" key="1">
    <source>
        <dbReference type="EMBL" id="MBN2910838.1"/>
    </source>
</evidence>
<comment type="caution">
    <text evidence="1">The sequence shown here is derived from an EMBL/GenBank/DDBJ whole genome shotgun (WGS) entry which is preliminary data.</text>
</comment>